<evidence type="ECO:0000259" key="1">
    <source>
        <dbReference type="Pfam" id="PF08818"/>
    </source>
</evidence>
<comment type="caution">
    <text evidence="2">The sequence shown here is derived from an EMBL/GenBank/DDBJ whole genome shotgun (WGS) entry which is preliminary data.</text>
</comment>
<organism evidence="2 3">
    <name type="scientific">Arenibacter aquaticus</name>
    <dbReference type="NCBI Taxonomy" id="2489054"/>
    <lineage>
        <taxon>Bacteria</taxon>
        <taxon>Pseudomonadati</taxon>
        <taxon>Bacteroidota</taxon>
        <taxon>Flavobacteriia</taxon>
        <taxon>Flavobacteriales</taxon>
        <taxon>Flavobacteriaceae</taxon>
        <taxon>Arenibacter</taxon>
    </lineage>
</organism>
<proteinExistence type="predicted"/>
<dbReference type="Pfam" id="PF08818">
    <property type="entry name" value="DUF1801"/>
    <property type="match status" value="1"/>
</dbReference>
<dbReference type="SUPFAM" id="SSF159888">
    <property type="entry name" value="YdhG-like"/>
    <property type="match status" value="1"/>
</dbReference>
<sequence length="155" mass="17969">MQSTATTVEQYLQELPEERKEVVEKLRKVILKNLPKGFEECINYGMLGYVVPHSLYPEGYHCDPKLPLPFMNLASQKNFVAVYHMGIYSDPSVMDWFLAEYPKHCKNKLDMGKSCIRFKNLSKVPYELIGQLASKISVADWISTYETVVKTKRKR</sequence>
<accession>A0A3S0D8B3</accession>
<evidence type="ECO:0000313" key="2">
    <source>
        <dbReference type="EMBL" id="RTE55291.1"/>
    </source>
</evidence>
<dbReference type="RefSeq" id="WP_126160594.1">
    <property type="nucleotide sequence ID" value="NZ_RQPJ01000001.1"/>
</dbReference>
<dbReference type="AlphaFoldDB" id="A0A3S0D8B3"/>
<protein>
    <submittedName>
        <fullName evidence="2">DUF1801 domain-containing protein</fullName>
    </submittedName>
</protein>
<evidence type="ECO:0000313" key="3">
    <source>
        <dbReference type="Proteomes" id="UP000267585"/>
    </source>
</evidence>
<dbReference type="OrthoDB" id="9813231at2"/>
<gene>
    <name evidence="2" type="ORF">EHW67_01615</name>
</gene>
<dbReference type="Proteomes" id="UP000267585">
    <property type="component" value="Unassembled WGS sequence"/>
</dbReference>
<dbReference type="InterPro" id="IPR014922">
    <property type="entry name" value="YdhG-like"/>
</dbReference>
<keyword evidence="3" id="KW-1185">Reference proteome</keyword>
<reference evidence="2 3" key="1">
    <citation type="submission" date="2018-11" db="EMBL/GenBank/DDBJ databases">
        <title>Arenibacter aquaticus sp.nov., a marine bacterium isolated from surface seawater in the South China Sea.</title>
        <authorList>
            <person name="Guo J."/>
            <person name="Sun J."/>
        </authorList>
    </citation>
    <scope>NUCLEOTIDE SEQUENCE [LARGE SCALE GENOMIC DNA]</scope>
    <source>
        <strain evidence="2 3">GUO666</strain>
    </source>
</reference>
<name>A0A3S0D8B3_9FLAO</name>
<dbReference type="EMBL" id="RQPJ01000001">
    <property type="protein sequence ID" value="RTE55291.1"/>
    <property type="molecule type" value="Genomic_DNA"/>
</dbReference>
<dbReference type="Gene3D" id="3.90.1150.200">
    <property type="match status" value="1"/>
</dbReference>
<feature type="domain" description="YdhG-like" evidence="1">
    <location>
        <begin position="19"/>
        <end position="133"/>
    </location>
</feature>